<gene>
    <name evidence="3" type="ORF">M378DRAFT_160279</name>
</gene>
<dbReference type="HOGENOM" id="CLU_1119922_0_0_1"/>
<feature type="region of interest" description="Disordered" evidence="1">
    <location>
        <begin position="228"/>
        <end position="248"/>
    </location>
</feature>
<organism evidence="3 4">
    <name type="scientific">Amanita muscaria (strain Koide BX008)</name>
    <dbReference type="NCBI Taxonomy" id="946122"/>
    <lineage>
        <taxon>Eukaryota</taxon>
        <taxon>Fungi</taxon>
        <taxon>Dikarya</taxon>
        <taxon>Basidiomycota</taxon>
        <taxon>Agaricomycotina</taxon>
        <taxon>Agaricomycetes</taxon>
        <taxon>Agaricomycetidae</taxon>
        <taxon>Agaricales</taxon>
        <taxon>Pluteineae</taxon>
        <taxon>Amanitaceae</taxon>
        <taxon>Amanita</taxon>
    </lineage>
</organism>
<dbReference type="InParanoid" id="A0A0C2STS3"/>
<feature type="region of interest" description="Disordered" evidence="1">
    <location>
        <begin position="143"/>
        <end position="163"/>
    </location>
</feature>
<dbReference type="InterPro" id="IPR007275">
    <property type="entry name" value="YTH_domain"/>
</dbReference>
<dbReference type="Pfam" id="PF04146">
    <property type="entry name" value="YTH"/>
    <property type="match status" value="1"/>
</dbReference>
<evidence type="ECO:0000256" key="1">
    <source>
        <dbReference type="SAM" id="MobiDB-lite"/>
    </source>
</evidence>
<dbReference type="Proteomes" id="UP000054549">
    <property type="component" value="Unassembled WGS sequence"/>
</dbReference>
<sequence length="248" mass="27562">MTGSIQSGEQQVAWEARKTSTPSSREAGTPATRSSGEEPPPLILSPSDHRLVDESPQAELSLVRDNTPISQDSSDGVFDTDAELVQTAPAEVGQRKRFSVCLPPARHTYEAPLPPKKPSESGVIRLDPEAPKRAIRRRETIAEELAEGDEAKGDEQDEGYGDVEEHTWGRPFRVEWLSTERLPFYRIRHLRNPWNHEREVKVSRDGTELEPMVGQQLIDEWHGLATAPAESGPVSAKRAFGKRNQTGT</sequence>
<accession>A0A0C2STS3</accession>
<dbReference type="AlphaFoldDB" id="A0A0C2STS3"/>
<feature type="compositionally biased region" description="Polar residues" evidence="1">
    <location>
        <begin position="19"/>
        <end position="34"/>
    </location>
</feature>
<dbReference type="CDD" id="cd21134">
    <property type="entry name" value="YTH"/>
    <property type="match status" value="1"/>
</dbReference>
<evidence type="ECO:0000259" key="2">
    <source>
        <dbReference type="PROSITE" id="PS50882"/>
    </source>
</evidence>
<protein>
    <recommendedName>
        <fullName evidence="2">YTH domain-containing protein</fullName>
    </recommendedName>
</protein>
<dbReference type="InterPro" id="IPR045168">
    <property type="entry name" value="YTH_prot"/>
</dbReference>
<evidence type="ECO:0000313" key="3">
    <source>
        <dbReference type="EMBL" id="KIL66780.1"/>
    </source>
</evidence>
<dbReference type="PROSITE" id="PS50882">
    <property type="entry name" value="YTH"/>
    <property type="match status" value="1"/>
</dbReference>
<feature type="domain" description="YTH" evidence="2">
    <location>
        <begin position="81"/>
        <end position="221"/>
    </location>
</feature>
<dbReference type="PANTHER" id="PTHR12357">
    <property type="entry name" value="YTH YT521-B HOMOLOGY DOMAIN-CONTAINING"/>
    <property type="match status" value="1"/>
</dbReference>
<feature type="compositionally biased region" description="Polar residues" evidence="1">
    <location>
        <begin position="1"/>
        <end position="10"/>
    </location>
</feature>
<proteinExistence type="predicted"/>
<dbReference type="GO" id="GO:0003729">
    <property type="term" value="F:mRNA binding"/>
    <property type="evidence" value="ECO:0007669"/>
    <property type="project" value="TreeGrafter"/>
</dbReference>
<evidence type="ECO:0000313" key="4">
    <source>
        <dbReference type="Proteomes" id="UP000054549"/>
    </source>
</evidence>
<name>A0A0C2STS3_AMAMK</name>
<reference evidence="3 4" key="1">
    <citation type="submission" date="2014-04" db="EMBL/GenBank/DDBJ databases">
        <title>Evolutionary Origins and Diversification of the Mycorrhizal Mutualists.</title>
        <authorList>
            <consortium name="DOE Joint Genome Institute"/>
            <consortium name="Mycorrhizal Genomics Consortium"/>
            <person name="Kohler A."/>
            <person name="Kuo A."/>
            <person name="Nagy L.G."/>
            <person name="Floudas D."/>
            <person name="Copeland A."/>
            <person name="Barry K.W."/>
            <person name="Cichocki N."/>
            <person name="Veneault-Fourrey C."/>
            <person name="LaButti K."/>
            <person name="Lindquist E.A."/>
            <person name="Lipzen A."/>
            <person name="Lundell T."/>
            <person name="Morin E."/>
            <person name="Murat C."/>
            <person name="Riley R."/>
            <person name="Ohm R."/>
            <person name="Sun H."/>
            <person name="Tunlid A."/>
            <person name="Henrissat B."/>
            <person name="Grigoriev I.V."/>
            <person name="Hibbett D.S."/>
            <person name="Martin F."/>
        </authorList>
    </citation>
    <scope>NUCLEOTIDE SEQUENCE [LARGE SCALE GENOMIC DNA]</scope>
    <source>
        <strain evidence="3 4">Koide BX008</strain>
    </source>
</reference>
<dbReference type="STRING" id="946122.A0A0C2STS3"/>
<keyword evidence="4" id="KW-1185">Reference proteome</keyword>
<feature type="region of interest" description="Disordered" evidence="1">
    <location>
        <begin position="1"/>
        <end position="78"/>
    </location>
</feature>
<dbReference type="Gene3D" id="3.10.590.10">
    <property type="entry name" value="ph1033 like domains"/>
    <property type="match status" value="1"/>
</dbReference>
<dbReference type="OrthoDB" id="6103986at2759"/>
<dbReference type="EMBL" id="KN818234">
    <property type="protein sequence ID" value="KIL66780.1"/>
    <property type="molecule type" value="Genomic_DNA"/>
</dbReference>